<comment type="similarity">
    <text evidence="3">Belongs to the membrane-bound acyltransferase family.</text>
</comment>
<keyword evidence="8 12" id="KW-1133">Transmembrane helix</keyword>
<evidence type="ECO:0000256" key="6">
    <source>
        <dbReference type="ARBA" id="ARBA00022692"/>
    </source>
</evidence>
<feature type="transmembrane region" description="Helical" evidence="12">
    <location>
        <begin position="490"/>
        <end position="514"/>
    </location>
</feature>
<dbReference type="PIRSF" id="PIRSF500217">
    <property type="entry name" value="AlgI"/>
    <property type="match status" value="1"/>
</dbReference>
<dbReference type="EMBL" id="CP021108">
    <property type="protein sequence ID" value="ARP81678.1"/>
    <property type="molecule type" value="Genomic_DNA"/>
</dbReference>
<organism evidence="13 14">
    <name type="scientific">Bordetella genomosp. 8</name>
    <dbReference type="NCBI Taxonomy" id="1416806"/>
    <lineage>
        <taxon>Bacteria</taxon>
        <taxon>Pseudomonadati</taxon>
        <taxon>Pseudomonadota</taxon>
        <taxon>Betaproteobacteria</taxon>
        <taxon>Burkholderiales</taxon>
        <taxon>Alcaligenaceae</taxon>
        <taxon>Bordetella</taxon>
    </lineage>
</organism>
<evidence type="ECO:0000256" key="8">
    <source>
        <dbReference type="ARBA" id="ARBA00022989"/>
    </source>
</evidence>
<comment type="subcellular location">
    <subcellularLocation>
        <location evidence="1">Cell membrane</location>
        <topology evidence="1">Multi-pass membrane protein</topology>
    </subcellularLocation>
</comment>
<feature type="region of interest" description="Disordered" evidence="11">
    <location>
        <begin position="69"/>
        <end position="90"/>
    </location>
</feature>
<feature type="transmembrane region" description="Helical" evidence="12">
    <location>
        <begin position="543"/>
        <end position="565"/>
    </location>
</feature>
<comment type="pathway">
    <text evidence="2">Glycan biosynthesis; alginate biosynthesis.</text>
</comment>
<dbReference type="InterPro" id="IPR004299">
    <property type="entry name" value="MBOAT_fam"/>
</dbReference>
<feature type="transmembrane region" description="Helical" evidence="12">
    <location>
        <begin position="174"/>
        <end position="195"/>
    </location>
</feature>
<evidence type="ECO:0000256" key="10">
    <source>
        <dbReference type="ARBA" id="ARBA00031030"/>
    </source>
</evidence>
<dbReference type="InterPro" id="IPR051085">
    <property type="entry name" value="MB_O-acyltransferase"/>
</dbReference>
<keyword evidence="14" id="KW-1185">Reference proteome</keyword>
<evidence type="ECO:0000313" key="14">
    <source>
        <dbReference type="Proteomes" id="UP000194151"/>
    </source>
</evidence>
<evidence type="ECO:0000256" key="9">
    <source>
        <dbReference type="ARBA" id="ARBA00023136"/>
    </source>
</evidence>
<keyword evidence="6 12" id="KW-0812">Transmembrane</keyword>
<evidence type="ECO:0000256" key="4">
    <source>
        <dbReference type="ARBA" id="ARBA00016084"/>
    </source>
</evidence>
<feature type="compositionally biased region" description="Basic residues" evidence="11">
    <location>
        <begin position="75"/>
        <end position="90"/>
    </location>
</feature>
<feature type="transmembrane region" description="Helical" evidence="12">
    <location>
        <begin position="132"/>
        <end position="154"/>
    </location>
</feature>
<evidence type="ECO:0000256" key="12">
    <source>
        <dbReference type="SAM" id="Phobius"/>
    </source>
</evidence>
<dbReference type="AlphaFoldDB" id="A0A1W6YKX5"/>
<reference evidence="13 14" key="1">
    <citation type="submission" date="2017-05" db="EMBL/GenBank/DDBJ databases">
        <title>Complete and WGS of Bordetella genogroups.</title>
        <authorList>
            <person name="Spilker T."/>
            <person name="LiPuma J."/>
        </authorList>
    </citation>
    <scope>NUCLEOTIDE SEQUENCE [LARGE SCALE GENOMIC DNA]</scope>
    <source>
        <strain evidence="13 14">AU19157</strain>
    </source>
</reference>
<dbReference type="STRING" id="1416806.CAL12_13225"/>
<dbReference type="PIRSF" id="PIRSF016636">
    <property type="entry name" value="AlgI_DltB"/>
    <property type="match status" value="1"/>
</dbReference>
<dbReference type="Pfam" id="PF03062">
    <property type="entry name" value="MBOAT"/>
    <property type="match status" value="1"/>
</dbReference>
<evidence type="ECO:0000256" key="2">
    <source>
        <dbReference type="ARBA" id="ARBA00005182"/>
    </source>
</evidence>
<keyword evidence="7" id="KW-0016">Alginate biosynthesis</keyword>
<dbReference type="OrthoDB" id="139172at2"/>
<accession>A0A1W6YKX5</accession>
<sequence length="611" mass="68203">MVFHQGAELLPQRRAAGRLCDSDRSSCRVPAARHPWRFVRAGRTGPPVAPTRLQGDPGARQYAHACAGRAAGGRCRPRPGRRRSPRHAHRRTRLLDLPAQGLLGCRAPESPGRDGIYERSGAPGRRHRAVELMLFNSFEFFAFFAVFLAVFFAVPAKRQPLVLLVASYLFYMGWRPSFAILLAFTTVVDYTTALAMERSRTQAARRLAMIAALGINLGILGTVKYLDFVISNIVGITGFFGIEIPAYALGLILPVGISFYTFQSVGYTLDVYNRRIPAERNFVTYAQYVSFFPQLVAGPIERGGHMLPQFRRRHVFRYDNLVSGGWLIGYGLFKKMCIADAISPFVAGIYATPDAYSSGYHMLAAVLFAVQIYCDFSGYSDIARGAARIMDYELMINFRQPYFSASLTEFWRRWHISLSSWFRDYLYMPLGGNRNGEGAAVRNIIIVFVVSGIWHGAAWTFVAWGALHGLGLVVERWFRDTPLKRWLADALPGLSSMAGRVWMLLLVLAGWVFFRAGSLSDAVNVFHHLGAPGTMSYGVFNTLGLSAFQSAVLALSLALLFVVDYQLVHRPERLRRLAAIAPLNTVAGVGLAYYVLLFGVFGRTEFIYFQF</sequence>
<evidence type="ECO:0000256" key="1">
    <source>
        <dbReference type="ARBA" id="ARBA00004651"/>
    </source>
</evidence>
<gene>
    <name evidence="13" type="ORF">CAL12_13225</name>
</gene>
<evidence type="ECO:0000313" key="13">
    <source>
        <dbReference type="EMBL" id="ARP81678.1"/>
    </source>
</evidence>
<keyword evidence="5" id="KW-1003">Cell membrane</keyword>
<dbReference type="InterPro" id="IPR028362">
    <property type="entry name" value="AlgI"/>
</dbReference>
<dbReference type="GO" id="GO:0016746">
    <property type="term" value="F:acyltransferase activity"/>
    <property type="evidence" value="ECO:0007669"/>
    <property type="project" value="InterPro"/>
</dbReference>
<dbReference type="PANTHER" id="PTHR13285">
    <property type="entry name" value="ACYLTRANSFERASE"/>
    <property type="match status" value="1"/>
</dbReference>
<evidence type="ECO:0000256" key="11">
    <source>
        <dbReference type="SAM" id="MobiDB-lite"/>
    </source>
</evidence>
<name>A0A1W6YKX5_9BORD</name>
<dbReference type="GO" id="GO:0005886">
    <property type="term" value="C:plasma membrane"/>
    <property type="evidence" value="ECO:0007669"/>
    <property type="project" value="UniProtKB-SubCell"/>
</dbReference>
<feature type="transmembrane region" description="Helical" evidence="12">
    <location>
        <begin position="439"/>
        <end position="455"/>
    </location>
</feature>
<dbReference type="PANTHER" id="PTHR13285:SF18">
    <property type="entry name" value="PROTEIN-CYSTEINE N-PALMITOYLTRANSFERASE RASP"/>
    <property type="match status" value="1"/>
</dbReference>
<feature type="transmembrane region" description="Helical" evidence="12">
    <location>
        <begin position="246"/>
        <end position="269"/>
    </location>
</feature>
<evidence type="ECO:0000256" key="5">
    <source>
        <dbReference type="ARBA" id="ARBA00022475"/>
    </source>
</evidence>
<feature type="transmembrane region" description="Helical" evidence="12">
    <location>
        <begin position="577"/>
        <end position="601"/>
    </location>
</feature>
<feature type="transmembrane region" description="Helical" evidence="12">
    <location>
        <begin position="207"/>
        <end position="226"/>
    </location>
</feature>
<evidence type="ECO:0000256" key="3">
    <source>
        <dbReference type="ARBA" id="ARBA00010323"/>
    </source>
</evidence>
<dbReference type="GO" id="GO:0042121">
    <property type="term" value="P:alginic acid biosynthetic process"/>
    <property type="evidence" value="ECO:0007669"/>
    <property type="project" value="UniProtKB-KW"/>
</dbReference>
<dbReference type="Proteomes" id="UP000194151">
    <property type="component" value="Chromosome"/>
</dbReference>
<dbReference type="InterPro" id="IPR024194">
    <property type="entry name" value="Ac/AlaTfrase_AlgI/DltB"/>
</dbReference>
<evidence type="ECO:0000256" key="7">
    <source>
        <dbReference type="ARBA" id="ARBA00022841"/>
    </source>
</evidence>
<dbReference type="KEGG" id="bgv:CAL12_13225"/>
<proteinExistence type="inferred from homology"/>
<keyword evidence="9 12" id="KW-0472">Membrane</keyword>
<protein>
    <recommendedName>
        <fullName evidence="4">Probable alginate O-acetylase AlgI</fullName>
    </recommendedName>
    <alternativeName>
        <fullName evidence="10">Alginate biosynthesis protein AlgI</fullName>
    </alternativeName>
</protein>